<dbReference type="Pfam" id="PF13181">
    <property type="entry name" value="TPR_8"/>
    <property type="match status" value="1"/>
</dbReference>
<dbReference type="Gene3D" id="1.25.40.10">
    <property type="entry name" value="Tetratricopeptide repeat domain"/>
    <property type="match status" value="4"/>
</dbReference>
<reference evidence="4" key="1">
    <citation type="journal article" date="2017" name="Genome Biol. Evol.">
        <title>The complete genome sequence of the phytopathogenic fungus Sclerotinia sclerotiorum reveals insights into the genome architecture of broad host range pathogens.</title>
        <authorList>
            <person name="Derbyshire M."/>
            <person name="Denton-Giles M."/>
            <person name="Hegedus D."/>
            <person name="Seifbarghy S."/>
            <person name="Rollins J."/>
            <person name="van Kan J."/>
            <person name="Seidl M.F."/>
            <person name="Faino L."/>
            <person name="Mbengue M."/>
            <person name="Navaud O."/>
            <person name="Raffaele S."/>
            <person name="Hammond-Kosack K."/>
            <person name="Heard S."/>
            <person name="Oliver R."/>
        </authorList>
    </citation>
    <scope>NUCLEOTIDE SEQUENCE [LARGE SCALE GENOMIC DNA]</scope>
    <source>
        <strain evidence="4">ATCC 18683 / 1980 / Ss-1</strain>
    </source>
</reference>
<dbReference type="FunFam" id="1.25.40.10:FF:001915">
    <property type="entry name" value="Uncharacterized protein"/>
    <property type="match status" value="1"/>
</dbReference>
<dbReference type="SUPFAM" id="SSF48452">
    <property type="entry name" value="TPR-like"/>
    <property type="match status" value="3"/>
</dbReference>
<dbReference type="AlphaFoldDB" id="A0A1D9Q6C4"/>
<dbReference type="VEuPathDB" id="FungiDB:sscle_06g052680"/>
<dbReference type="InterPro" id="IPR011990">
    <property type="entry name" value="TPR-like_helical_dom_sf"/>
</dbReference>
<proteinExistence type="predicted"/>
<feature type="compositionally biased region" description="Basic residues" evidence="2">
    <location>
        <begin position="128"/>
        <end position="151"/>
    </location>
</feature>
<evidence type="ECO:0000256" key="1">
    <source>
        <dbReference type="PROSITE-ProRule" id="PRU00339"/>
    </source>
</evidence>
<evidence type="ECO:0000313" key="3">
    <source>
        <dbReference type="EMBL" id="APA10498.1"/>
    </source>
</evidence>
<dbReference type="PANTHER" id="PTHR23082">
    <property type="entry name" value="TRANSCRIPTION INITIATION FACTOR IIIC TFIIIC , POLYPEPTIDE 3-RELATED"/>
    <property type="match status" value="1"/>
</dbReference>
<accession>A0A1D9Q6C4</accession>
<dbReference type="GO" id="GO:0006383">
    <property type="term" value="P:transcription by RNA polymerase III"/>
    <property type="evidence" value="ECO:0007669"/>
    <property type="project" value="InterPro"/>
</dbReference>
<feature type="compositionally biased region" description="Basic and acidic residues" evidence="2">
    <location>
        <begin position="103"/>
        <end position="116"/>
    </location>
</feature>
<dbReference type="PANTHER" id="PTHR23082:SF0">
    <property type="entry name" value="GENERAL TRANSCRIPTION FACTOR 3C POLYPEPTIDE 3"/>
    <property type="match status" value="1"/>
</dbReference>
<name>A0A1D9Q6C4_SCLS1</name>
<dbReference type="SMART" id="SM00028">
    <property type="entry name" value="TPR"/>
    <property type="match status" value="7"/>
</dbReference>
<feature type="region of interest" description="Disordered" evidence="2">
    <location>
        <begin position="1"/>
        <end position="159"/>
    </location>
</feature>
<dbReference type="InterPro" id="IPR019734">
    <property type="entry name" value="TPR_rpt"/>
</dbReference>
<feature type="compositionally biased region" description="Basic and acidic residues" evidence="2">
    <location>
        <begin position="63"/>
        <end position="72"/>
    </location>
</feature>
<dbReference type="EMBL" id="CP017819">
    <property type="protein sequence ID" value="APA10498.1"/>
    <property type="molecule type" value="Genomic_DNA"/>
</dbReference>
<evidence type="ECO:0000313" key="4">
    <source>
        <dbReference type="Proteomes" id="UP000177798"/>
    </source>
</evidence>
<dbReference type="InterPro" id="IPR039340">
    <property type="entry name" value="Tfc4/TFIIIC-102/Sfc4"/>
</dbReference>
<gene>
    <name evidence="3" type="ORF">sscle_06g052680</name>
</gene>
<feature type="compositionally biased region" description="Polar residues" evidence="2">
    <location>
        <begin position="26"/>
        <end position="44"/>
    </location>
</feature>
<dbReference type="PROSITE" id="PS50005">
    <property type="entry name" value="TPR"/>
    <property type="match status" value="1"/>
</dbReference>
<dbReference type="Proteomes" id="UP000177798">
    <property type="component" value="Chromosome 6"/>
</dbReference>
<organism evidence="3 4">
    <name type="scientific">Sclerotinia sclerotiorum (strain ATCC 18683 / 1980 / Ss-1)</name>
    <name type="common">White mold</name>
    <name type="synonym">Whetzelinia sclerotiorum</name>
    <dbReference type="NCBI Taxonomy" id="665079"/>
    <lineage>
        <taxon>Eukaryota</taxon>
        <taxon>Fungi</taxon>
        <taxon>Dikarya</taxon>
        <taxon>Ascomycota</taxon>
        <taxon>Pezizomycotina</taxon>
        <taxon>Leotiomycetes</taxon>
        <taxon>Helotiales</taxon>
        <taxon>Sclerotiniaceae</taxon>
        <taxon>Sclerotinia</taxon>
    </lineage>
</organism>
<dbReference type="OrthoDB" id="9991317at2759"/>
<sequence>MSGFPDDMPEYGFTTGQGHQYPDPEASQSQSLIWPTNAPLTAQGTGDVGLDNARAEFAAMSTEQRRQRREQVEGADDILDMDLGDESDDSDPDYLEFGRGIRKMQDDVRQARHLESDSDESDDGPMSRKTKGKRRSARGGKGRKAGIRGPRKAAEPTGDIKLRLGQANQAFLNGRCEEARDIASEIIRINAETYEAWTLLSACFKELGEYNSAVKALMIAATWRPKHPGPWYAALYFALNETGDLRSEFLISAQYAAQQILRANSQDLEARRIKASIMLERRNLNHAAREYEIILKRAPLDTEVVQTLASIYVDLGQIEVAMKLYIKTINKFKKADVETDTVFGWTDAYAYVELFGLLEKYKDGIKELRSVARWLVGRKGEDFWDQFIDDDREWDDDDIRRSECPQFDAKTYPVDTYGPGLPVELRIKLGLYRLSLGHYMEALRHFNYLKTSDYNGQGLIEEFPHLFEEVGDNLARKGYNKDALDYYLPLAPGAGAEGASLQLKMGNCWLAEKADQEAELCFQNAVQMEEDNIPARMELARLYERLNEKEQSFMYVNEIIAIRRTQRQVEDPESVPKSLDAAASKKPRRKQTSFASIRRPQSRYVPRRLLHPAERLKEEAARAEHLQSQYSIMKIELERMRAGDETATLKWMEAAEDLIDDFRGFKTFYPWDKYVKFLGYSNDDKFQAETKLETDLTEMADRLSKKLGADAEDKTSATSASIPADYRGISFSSWLDIFLEYAICLAKDGNDRESYEICESARDAIVFYHKREDMFLIHVCWGTCALLCNDEEMCIRVARYFMREYQFTTDSYRMYAAIARLCQSPVSWYCSGPEQKYMLRQVKAMDFNLVDKSRRQKGYAEKAGYTSQDKNGKPILNDDMDVALLMLYGHILYSGTSYAYSLNYFLRAYALDPNNAIINLNIGLAYVHHSLKRQADNRQFMILQGLTFLFDYYNSRKQSAAVEERQEAHYNLARVYHMLGVSHLAIKYYLRVLNETKDHESTREDITIDTAHNLKILCMITVKYVDHENSNRVEGTIIVAAVTLLELDAQSGLSGFLESTKTAGESKPLTKISANPATGNKLKNSYKLVAESLESAE</sequence>
<feature type="repeat" description="TPR" evidence="1">
    <location>
        <begin position="882"/>
        <end position="915"/>
    </location>
</feature>
<feature type="compositionally biased region" description="Acidic residues" evidence="2">
    <location>
        <begin position="73"/>
        <end position="94"/>
    </location>
</feature>
<protein>
    <submittedName>
        <fullName evidence="3">Uncharacterized protein</fullName>
    </submittedName>
</protein>
<keyword evidence="1" id="KW-0802">TPR repeat</keyword>
<feature type="region of interest" description="Disordered" evidence="2">
    <location>
        <begin position="570"/>
        <end position="597"/>
    </location>
</feature>
<evidence type="ECO:0000256" key="2">
    <source>
        <dbReference type="SAM" id="MobiDB-lite"/>
    </source>
</evidence>